<dbReference type="GO" id="GO:0005049">
    <property type="term" value="F:nuclear export signal receptor activity"/>
    <property type="evidence" value="ECO:0007669"/>
    <property type="project" value="InterPro"/>
</dbReference>
<evidence type="ECO:0000256" key="2">
    <source>
        <dbReference type="ARBA" id="ARBA00009466"/>
    </source>
</evidence>
<keyword evidence="9" id="KW-1185">Reference proteome</keyword>
<evidence type="ECO:0000313" key="8">
    <source>
        <dbReference type="EMBL" id="EPZ34033.1"/>
    </source>
</evidence>
<evidence type="ECO:0000256" key="3">
    <source>
        <dbReference type="ARBA" id="ARBA00022448"/>
    </source>
</evidence>
<keyword evidence="3" id="KW-0813">Transport</keyword>
<dbReference type="InterPro" id="IPR011989">
    <property type="entry name" value="ARM-like"/>
</dbReference>
<dbReference type="InterPro" id="IPR014877">
    <property type="entry name" value="XPO1_C_dom"/>
</dbReference>
<dbReference type="AlphaFoldDB" id="A0A075AUV1"/>
<dbReference type="GO" id="GO:0005634">
    <property type="term" value="C:nucleus"/>
    <property type="evidence" value="ECO:0007669"/>
    <property type="project" value="UniProtKB-SubCell"/>
</dbReference>
<dbReference type="Proteomes" id="UP000030755">
    <property type="component" value="Unassembled WGS sequence"/>
</dbReference>
<feature type="signal peptide" evidence="6">
    <location>
        <begin position="1"/>
        <end position="22"/>
    </location>
</feature>
<feature type="chain" id="PRO_5001705807" description="Exportin-1 C-terminal domain-containing protein" evidence="6">
    <location>
        <begin position="23"/>
        <end position="867"/>
    </location>
</feature>
<sequence length="867" mass="99943">MLLRLLTVAIVFTNTLVVGTTSQDVTDTTATSSNANVLQYPSESVRDWAEKVGSLGKLVEANDLENAKSLLKSIRDGALVITSFRPLLNYTIDELLKYMKKDGVKDEACFAFEWLSIRDPRCFSIIPQGESMPLIDKIFKNVRDTDVANGLSLSNIEALYRSVSLILRYEPNSKWLSLPNTMLKNLGRGIKEESADLFLKVMKMYSGANEYYKCYNYMLPDLFYLFREFETNSYENSKTVQELKFAYFQLLIAFAKNVQNFSDLHPVLEGIFNARYDANDFVGWVNHFAAIAISIDGIMLKDENILKLRVAFVIIEKFGSSVDISKYYSAAQSLLSVASNIRSDTSIFRMSNILELAYFVYLEKKYGDLQNKGSVRSLRMSQITNYHDHLIDSSGHKINMFLWNVLQDSVQRINSIYEKDIIEIFAMFAMVLNGDASDLHLEKAKVLKDGNLCVVKNRISIQNFIECFGQFFFTLPESFEIVMDVVMFAMFHEIEKISNAGLEQVNKILKNLTHEKSNILNAETFNEKYLNKILNRIIFFLVEEKLNLNERQKIHFVQTLFNILHFSRHWSLDSVKDADNVPIGNNFNQRLYSDFLKLIAMEEMNVPTGILHMFNMMKDFDDANGLLFVLLSNQKGLEIILSVVFKAIDHTDIKISKVGLEICYNMLMEYYNVINNHRIAQRFYENYFIEIFKKVFSLLVNGSHKESYQNQFLILSHMFNLVKNEKLKYALHDSQAISNLEILKGIATDILVAHQKSKIESFVGDIINSSDDAFKFEQMLSTFSFDPYFPSKKDTIQNFDIVENEHVVNVEPTKQVLNFFKAITSKTRAGIIKIFFISSLFRKTKMKILIILNVISRMWISIIVSCW</sequence>
<protein>
    <recommendedName>
        <fullName evidence="7">Exportin-1 C-terminal domain-containing protein</fullName>
    </recommendedName>
</protein>
<feature type="domain" description="Exportin-1 C-terminal" evidence="7">
    <location>
        <begin position="529"/>
        <end position="782"/>
    </location>
</feature>
<evidence type="ECO:0000256" key="6">
    <source>
        <dbReference type="SAM" id="SignalP"/>
    </source>
</evidence>
<keyword evidence="5" id="KW-0539">Nucleus</keyword>
<keyword evidence="6" id="KW-0732">Signal</keyword>
<dbReference type="Gene3D" id="1.25.10.10">
    <property type="entry name" value="Leucine-rich Repeat Variant"/>
    <property type="match status" value="1"/>
</dbReference>
<comment type="similarity">
    <text evidence="2">Belongs to the exportin family.</text>
</comment>
<dbReference type="STRING" id="988480.A0A075AUV1"/>
<evidence type="ECO:0000256" key="4">
    <source>
        <dbReference type="ARBA" id="ARBA00022927"/>
    </source>
</evidence>
<name>A0A075AUV1_ROZAC</name>
<dbReference type="EMBL" id="KE561005">
    <property type="protein sequence ID" value="EPZ34033.1"/>
    <property type="molecule type" value="Genomic_DNA"/>
</dbReference>
<gene>
    <name evidence="8" type="ORF">O9G_003753</name>
</gene>
<organism evidence="8 9">
    <name type="scientific">Rozella allomycis (strain CSF55)</name>
    <dbReference type="NCBI Taxonomy" id="988480"/>
    <lineage>
        <taxon>Eukaryota</taxon>
        <taxon>Fungi</taxon>
        <taxon>Fungi incertae sedis</taxon>
        <taxon>Cryptomycota</taxon>
        <taxon>Cryptomycota incertae sedis</taxon>
        <taxon>Rozella</taxon>
    </lineage>
</organism>
<accession>A0A075AUV1</accession>
<evidence type="ECO:0000256" key="5">
    <source>
        <dbReference type="ARBA" id="ARBA00023242"/>
    </source>
</evidence>
<evidence type="ECO:0000313" key="9">
    <source>
        <dbReference type="Proteomes" id="UP000030755"/>
    </source>
</evidence>
<keyword evidence="4" id="KW-0653">Protein transport</keyword>
<evidence type="ECO:0000259" key="7">
    <source>
        <dbReference type="SMART" id="SM01102"/>
    </source>
</evidence>
<dbReference type="GO" id="GO:0015031">
    <property type="term" value="P:protein transport"/>
    <property type="evidence" value="ECO:0007669"/>
    <property type="project" value="UniProtKB-KW"/>
</dbReference>
<proteinExistence type="inferred from homology"/>
<evidence type="ECO:0000256" key="1">
    <source>
        <dbReference type="ARBA" id="ARBA00004123"/>
    </source>
</evidence>
<dbReference type="SMART" id="SM01102">
    <property type="entry name" value="CRM1_C"/>
    <property type="match status" value="1"/>
</dbReference>
<comment type="subcellular location">
    <subcellularLocation>
        <location evidence="1">Nucleus</location>
    </subcellularLocation>
</comment>
<reference evidence="8 9" key="1">
    <citation type="journal article" date="2013" name="Curr. Biol.">
        <title>Shared signatures of parasitism and phylogenomics unite Cryptomycota and microsporidia.</title>
        <authorList>
            <person name="James T.Y."/>
            <person name="Pelin A."/>
            <person name="Bonen L."/>
            <person name="Ahrendt S."/>
            <person name="Sain D."/>
            <person name="Corradi N."/>
            <person name="Stajich J.E."/>
        </authorList>
    </citation>
    <scope>NUCLEOTIDE SEQUENCE [LARGE SCALE GENOMIC DNA]</scope>
    <source>
        <strain evidence="8 9">CSF55</strain>
    </source>
</reference>
<dbReference type="HOGENOM" id="CLU_330673_0_0_1"/>
<dbReference type="SUPFAM" id="SSF48371">
    <property type="entry name" value="ARM repeat"/>
    <property type="match status" value="2"/>
</dbReference>
<dbReference type="Pfam" id="PF08767">
    <property type="entry name" value="CRM1_C"/>
    <property type="match status" value="1"/>
</dbReference>
<dbReference type="InterPro" id="IPR016024">
    <property type="entry name" value="ARM-type_fold"/>
</dbReference>